<evidence type="ECO:0000313" key="2">
    <source>
        <dbReference type="EMBL" id="KNZ47696.1"/>
    </source>
</evidence>
<evidence type="ECO:0000256" key="1">
    <source>
        <dbReference type="SAM" id="MobiDB-lite"/>
    </source>
</evidence>
<evidence type="ECO:0000313" key="3">
    <source>
        <dbReference type="Proteomes" id="UP000037035"/>
    </source>
</evidence>
<proteinExistence type="predicted"/>
<keyword evidence="3" id="KW-1185">Reference proteome</keyword>
<comment type="caution">
    <text evidence="2">The sequence shown here is derived from an EMBL/GenBank/DDBJ whole genome shotgun (WGS) entry which is preliminary data.</text>
</comment>
<feature type="region of interest" description="Disordered" evidence="1">
    <location>
        <begin position="1247"/>
        <end position="1292"/>
    </location>
</feature>
<protein>
    <submittedName>
        <fullName evidence="2">Putative signal peptide protein</fullName>
    </submittedName>
</protein>
<reference evidence="2 3" key="1">
    <citation type="submission" date="2015-08" db="EMBL/GenBank/DDBJ databases">
        <title>Next Generation Sequencing and Analysis of the Genome of Puccinia sorghi L Schw, the Causal Agent of Maize Common Rust.</title>
        <authorList>
            <person name="Rochi L."/>
            <person name="Burguener G."/>
            <person name="Darino M."/>
            <person name="Turjanski A."/>
            <person name="Kreff E."/>
            <person name="Dieguez M.J."/>
            <person name="Sacco F."/>
        </authorList>
    </citation>
    <scope>NUCLEOTIDE SEQUENCE [LARGE SCALE GENOMIC DNA]</scope>
    <source>
        <strain evidence="2 3">RO10H11247</strain>
    </source>
</reference>
<feature type="compositionally biased region" description="Low complexity" evidence="1">
    <location>
        <begin position="1250"/>
        <end position="1268"/>
    </location>
</feature>
<accession>A0A0L6UGM3</accession>
<dbReference type="EMBL" id="LAVV01011508">
    <property type="protein sequence ID" value="KNZ47696.1"/>
    <property type="molecule type" value="Genomic_DNA"/>
</dbReference>
<dbReference type="Proteomes" id="UP000037035">
    <property type="component" value="Unassembled WGS sequence"/>
</dbReference>
<dbReference type="VEuPathDB" id="FungiDB:VP01_620g1"/>
<feature type="compositionally biased region" description="Polar residues" evidence="1">
    <location>
        <begin position="1283"/>
        <end position="1292"/>
    </location>
</feature>
<sequence>MSFMGVVHPFRLFCVCPCILHTPSFPCEFPSFFVQSCLIYESLETLKKTIVCHINTLEKKKKTLWVGHTLQVFVKWQKKNCNDSQYSSLPFRAFDPLFLGLWFKSLIESVHHRIDPVEGWREPHDCNQTDTGLNVLPGQVTRTQSRSDIPAPFMRGTRGNKPINWVSLFDIITFISRLSQCIRGSCRKPGTYNLKRSEVLVAFWTVSKGGMILSQPLPAQHRCPESPQRTCPAYGHCRTGIMPSCKSTLTAVVLLLGVTRLDWAASVYCCPTCRSNGKTQISKAIIGQEVPCGALLYCVHGHVQGICTGHQRRLSMTCPTCPLNARLIPCDKMGEHTCSEAFFLLGGSTCDLPFFGSVTHWTSHRWSGWVAEPICSMQMGVTGVTGCQSHSLLVRLNALFDEDDSAYNRRSNFLKCGLILHQFVWVGVTKKLPLFIVSLSLHSCFRQSEKVADCCDLFATLEIGTSLSPPTLIISLRDTPEYPKKWTFCVILPRFTHWDTPSGTLVIIKAQKKNKQRQEHTTGGHNFCGSTMSCNFPGRRDRYGKGTGQGERRRKKVRNFHGGCFTISHVSKGGMIFNRRPPVRLAANIVTPAPTTHAPRSLLLCRTGSMPSCRSTLTAVVLLLGVTRLDWAESVYRCPTCRSNGKTQLCRAIMGNEVPCGANLYCVHGVVQGACTGKQRRFSIACPTCPLDVRLIPCDQMVGPPQNLCHNTAPCSRSYFLLTSCATKSAIPIAGPAASTPPPPPPCPGQSNQNSHHSLVTKALLSSHIIKRLCDDANCYSILEKQPKKEADYCNLKHSSNKNRIEIIDHQFKKKITIVNKRNCVWSNSPVHVRCFYANFIKLRLTLHIFYKMSPQSNHITQICESPLDTECHHIETSLSALEPCSCHQQLSGLSCVQSLSCTCHRSHPTINHIGSRTYLSLPRTNHNSPHVSIYTKCATLHYKFKYYTITSHPMQSPTWFDKPQYVKQQMTPLATIKSKYRLNAYKMSPKHSKKTMNFSKRIPQLIPASNSSNQFETFYFCTKASNYLFHLSWSFFAGGVRESTVELIHQVLVMPFRSSIFFFHNNNPLICLCSAIYASTLIQFVEGSFEPYPALISHYLQTNPQLFEWINFHLLACLEAQPSLLHPSWILMCFDPHFLSLSLSSNLYPFLFKLLYLSPHLRTSPCALRPAKSPSSTLGDTSLNIIILSSNHKGRALEKRLPIFSQTIPMTWRKSNLGLPTISQLSMGVVGPITIEKKNGELLSHTVNPQPTTHCTHLHTQQTQPTHIDSSSKEEKKRTGLQKKTCSISCS</sequence>
<gene>
    <name evidence="2" type="ORF">VP01_620g1</name>
</gene>
<organism evidence="2 3">
    <name type="scientific">Puccinia sorghi</name>
    <dbReference type="NCBI Taxonomy" id="27349"/>
    <lineage>
        <taxon>Eukaryota</taxon>
        <taxon>Fungi</taxon>
        <taxon>Dikarya</taxon>
        <taxon>Basidiomycota</taxon>
        <taxon>Pucciniomycotina</taxon>
        <taxon>Pucciniomycetes</taxon>
        <taxon>Pucciniales</taxon>
        <taxon>Pucciniaceae</taxon>
        <taxon>Puccinia</taxon>
    </lineage>
</organism>
<name>A0A0L6UGM3_9BASI</name>